<dbReference type="GO" id="GO:0006508">
    <property type="term" value="P:proteolysis"/>
    <property type="evidence" value="ECO:0007669"/>
    <property type="project" value="UniProtKB-KW"/>
</dbReference>
<dbReference type="Pfam" id="PF02897">
    <property type="entry name" value="Peptidase_S9_N"/>
    <property type="match status" value="1"/>
</dbReference>
<dbReference type="InterPro" id="IPR001375">
    <property type="entry name" value="Peptidase_S9_cat"/>
</dbReference>
<keyword evidence="3" id="KW-0720">Serine protease</keyword>
<keyword evidence="1" id="KW-0645">Protease</keyword>
<dbReference type="PRINTS" id="PR00862">
    <property type="entry name" value="PROLIGOPTASE"/>
</dbReference>
<dbReference type="GO" id="GO:0070012">
    <property type="term" value="F:oligopeptidase activity"/>
    <property type="evidence" value="ECO:0007669"/>
    <property type="project" value="TreeGrafter"/>
</dbReference>
<dbReference type="InterPro" id="IPR002470">
    <property type="entry name" value="Peptidase_S9A"/>
</dbReference>
<dbReference type="InterPro" id="IPR023302">
    <property type="entry name" value="Pept_S9A_N"/>
</dbReference>
<dbReference type="Gene3D" id="2.130.10.120">
    <property type="entry name" value="Prolyl oligopeptidase, N-terminal domain"/>
    <property type="match status" value="1"/>
</dbReference>
<dbReference type="PANTHER" id="PTHR42881:SF13">
    <property type="entry name" value="PROLYL ENDOPEPTIDASE"/>
    <property type="match status" value="1"/>
</dbReference>
<proteinExistence type="predicted"/>
<keyword evidence="2" id="KW-0378">Hydrolase</keyword>
<dbReference type="GO" id="GO:0004252">
    <property type="term" value="F:serine-type endopeptidase activity"/>
    <property type="evidence" value="ECO:0007669"/>
    <property type="project" value="InterPro"/>
</dbReference>
<organism evidence="6">
    <name type="scientific">Streptomyces sp. gb1(2016)</name>
    <dbReference type="NCBI Taxonomy" id="1828321"/>
    <lineage>
        <taxon>Bacteria</taxon>
        <taxon>Bacillati</taxon>
        <taxon>Actinomycetota</taxon>
        <taxon>Actinomycetes</taxon>
        <taxon>Kitasatosporales</taxon>
        <taxon>Streptomycetaceae</taxon>
        <taxon>Streptomyces</taxon>
    </lineage>
</organism>
<dbReference type="InterPro" id="IPR029058">
    <property type="entry name" value="AB_hydrolase_fold"/>
</dbReference>
<evidence type="ECO:0000256" key="1">
    <source>
        <dbReference type="ARBA" id="ARBA00022670"/>
    </source>
</evidence>
<dbReference type="SUPFAM" id="SSF50993">
    <property type="entry name" value="Peptidase/esterase 'gauge' domain"/>
    <property type="match status" value="1"/>
</dbReference>
<protein>
    <submittedName>
        <fullName evidence="6">S9 family peptidase</fullName>
    </submittedName>
</protein>
<evidence type="ECO:0000259" key="5">
    <source>
        <dbReference type="Pfam" id="PF02897"/>
    </source>
</evidence>
<feature type="domain" description="Peptidase S9A N-terminal" evidence="5">
    <location>
        <begin position="8"/>
        <end position="396"/>
    </location>
</feature>
<reference evidence="6" key="1">
    <citation type="submission" date="2018-10" db="EMBL/GenBank/DDBJ databases">
        <authorList>
            <person name="Hariharan J."/>
            <person name="Choudoir M.J."/>
            <person name="Diebold P."/>
            <person name="Panke-Buisse K."/>
            <person name="Campbell A.N."/>
            <person name="Buckley D.H."/>
        </authorList>
    </citation>
    <scope>NUCLEOTIDE SEQUENCE</scope>
    <source>
        <strain evidence="6">Gb1</strain>
    </source>
</reference>
<dbReference type="SUPFAM" id="SSF53474">
    <property type="entry name" value="alpha/beta-Hydrolases"/>
    <property type="match status" value="1"/>
</dbReference>
<feature type="domain" description="Peptidase S9 prolyl oligopeptidase catalytic" evidence="4">
    <location>
        <begin position="472"/>
        <end position="675"/>
    </location>
</feature>
<evidence type="ECO:0000256" key="3">
    <source>
        <dbReference type="ARBA" id="ARBA00022825"/>
    </source>
</evidence>
<gene>
    <name evidence="6" type="ORF">EAO74_01700</name>
</gene>
<sequence>MRCVTDDDPYLWLEDLESEAALAWVAERNAETKAALSDGEGFASLKQSLREVLDASDRIPYTVRRGAHLYNFWRDAAHVRGVWRRTTLEQYRKDTPEWEVLLDVDALASAEDEKWVWAGAQVRHPDHDRALVHLSRDGGDATVVREFDLATRAFVQGGFQVEEAKTRIGWIDADTVFLGTDFGPGSMTGAGYPRTVRRWRRGTPPAEAELVFEAEAGDVSAWGGHDSTPGFERSFVGRSMDFFRGETYLLASDGAHIKVDVPDDASAYAHRHHLIVTLRSAWLGQPAGSLLAFGFDAFLAGDRTPEVLFTPDERTALAGHEWTRHHLVLETMHDVSTRIEVLTPDPAGGPWARRRLADVPALSDGSVVDTDPDVSDEYFLNVSGFLQPSTLYHGHLGGSDTTDVLKQAPPRFSPAGLAVEQFFATSRDGTRVPYFVIGPDHSRTGPGPTLLHGYGGFEVSLTPSYDAVAGRAWLERGGTYVIANIRGGGEYGPQWHQAALGAQRPRAYEDFAAVAADLVTRGVTTPAMLGAEGGSNGGLLMGAMLTRDPQLFGAVVAHVPLLDMLRFHRLLAGASWRAEYGDPDDAADLPHLRELSPYHRLAADRGYPPVLLTTSTRDDRVHPGHARKAAARLRELGHRVLFHENTGGGHAGAGDNEQFAHNEALMYTFLWKHLSPSNPWDEHGEA</sequence>
<evidence type="ECO:0000256" key="2">
    <source>
        <dbReference type="ARBA" id="ARBA00022801"/>
    </source>
</evidence>
<dbReference type="PANTHER" id="PTHR42881">
    <property type="entry name" value="PROLYL ENDOPEPTIDASE"/>
    <property type="match status" value="1"/>
</dbReference>
<comment type="caution">
    <text evidence="6">The sequence shown here is derived from an EMBL/GenBank/DDBJ whole genome shotgun (WGS) entry which is preliminary data.</text>
</comment>
<dbReference type="InterPro" id="IPR051167">
    <property type="entry name" value="Prolyl_oligopep/macrocyclase"/>
</dbReference>
<dbReference type="Gene3D" id="3.40.50.1820">
    <property type="entry name" value="alpha/beta hydrolase"/>
    <property type="match status" value="1"/>
</dbReference>
<dbReference type="Pfam" id="PF00326">
    <property type="entry name" value="Peptidase_S9"/>
    <property type="match status" value="1"/>
</dbReference>
<accession>A0A652LDJ3</accession>
<name>A0A652LDJ3_9ACTN</name>
<dbReference type="GO" id="GO:0005829">
    <property type="term" value="C:cytosol"/>
    <property type="evidence" value="ECO:0007669"/>
    <property type="project" value="TreeGrafter"/>
</dbReference>
<dbReference type="RefSeq" id="WP_147982399.1">
    <property type="nucleotide sequence ID" value="NZ_RDBM01000009.1"/>
</dbReference>
<evidence type="ECO:0000313" key="6">
    <source>
        <dbReference type="EMBL" id="TXS33837.1"/>
    </source>
</evidence>
<evidence type="ECO:0000259" key="4">
    <source>
        <dbReference type="Pfam" id="PF00326"/>
    </source>
</evidence>
<dbReference type="AlphaFoldDB" id="A0A652LDJ3"/>
<dbReference type="EMBL" id="RDBM01000009">
    <property type="protein sequence ID" value="TXS33837.1"/>
    <property type="molecule type" value="Genomic_DNA"/>
</dbReference>